<organism evidence="1 2">
    <name type="scientific">Fusarium oxysporum NRRL 32931</name>
    <dbReference type="NCBI Taxonomy" id="660029"/>
    <lineage>
        <taxon>Eukaryota</taxon>
        <taxon>Fungi</taxon>
        <taxon>Dikarya</taxon>
        <taxon>Ascomycota</taxon>
        <taxon>Pezizomycotina</taxon>
        <taxon>Sordariomycetes</taxon>
        <taxon>Hypocreomycetidae</taxon>
        <taxon>Hypocreales</taxon>
        <taxon>Nectriaceae</taxon>
        <taxon>Fusarium</taxon>
        <taxon>Fusarium oxysporum species complex</taxon>
    </lineage>
</organism>
<sequence>MALSPSPPVCGFIDIGYVTYDFVQAEVFEVGQTYDLNTVSPPAYRLISYRYLEAQYVMLCIFFVRGAKGPEKSPTGAQDVLS</sequence>
<proteinExistence type="predicted"/>
<dbReference type="EMBL" id="JH717856">
    <property type="protein sequence ID" value="EWY79731.1"/>
    <property type="molecule type" value="Genomic_DNA"/>
</dbReference>
<dbReference type="AlphaFoldDB" id="W9HHQ8"/>
<protein>
    <submittedName>
        <fullName evidence="1">Uncharacterized protein</fullName>
    </submittedName>
</protein>
<dbReference type="Proteomes" id="UP000030753">
    <property type="component" value="Unassembled WGS sequence"/>
</dbReference>
<evidence type="ECO:0000313" key="2">
    <source>
        <dbReference type="Proteomes" id="UP000030753"/>
    </source>
</evidence>
<dbReference type="HOGENOM" id="CLU_2558333_0_0_1"/>
<reference evidence="1 2" key="1">
    <citation type="submission" date="2011-06" db="EMBL/GenBank/DDBJ databases">
        <title>The Genome Sequence of Fusarium oxysporum FOSC 3-a.</title>
        <authorList>
            <consortium name="The Broad Institute Genome Sequencing Platform"/>
            <person name="Ma L.-J."/>
            <person name="Gale L.R."/>
            <person name="Schwartz D.C."/>
            <person name="Zhou S."/>
            <person name="Corby-Kistler H."/>
            <person name="Young S.K."/>
            <person name="Zeng Q."/>
            <person name="Gargeya S."/>
            <person name="Fitzgerald M."/>
            <person name="Haas B."/>
            <person name="Abouelleil A."/>
            <person name="Alvarado L."/>
            <person name="Arachchi H.M."/>
            <person name="Berlin A."/>
            <person name="Brown A."/>
            <person name="Chapman S.B."/>
            <person name="Chen Z."/>
            <person name="Dunbar C."/>
            <person name="Freedman E."/>
            <person name="Gearin G."/>
            <person name="Gellesch M."/>
            <person name="Goldberg J."/>
            <person name="Griggs A."/>
            <person name="Gujja S."/>
            <person name="Heiman D."/>
            <person name="Howarth C."/>
            <person name="Larson L."/>
            <person name="Lui A."/>
            <person name="MacDonald P.J.P."/>
            <person name="Mehta T."/>
            <person name="Montmayeur A."/>
            <person name="Murphy C."/>
            <person name="Neiman D."/>
            <person name="Pearson M."/>
            <person name="Priest M."/>
            <person name="Roberts A."/>
            <person name="Saif S."/>
            <person name="Shea T."/>
            <person name="Shenoy N."/>
            <person name="Sisk P."/>
            <person name="Stolte C."/>
            <person name="Sykes S."/>
            <person name="Wortman J."/>
            <person name="Nusbaum C."/>
            <person name="Birren B."/>
        </authorList>
    </citation>
    <scope>NUCLEOTIDE SEQUENCE [LARGE SCALE GENOMIC DNA]</scope>
    <source>
        <strain evidence="2">FOSC 3-a</strain>
    </source>
</reference>
<accession>W9HHQ8</accession>
<evidence type="ECO:0000313" key="1">
    <source>
        <dbReference type="EMBL" id="EWY79731.1"/>
    </source>
</evidence>
<gene>
    <name evidence="1" type="ORF">FOYG_17126</name>
</gene>
<name>W9HHQ8_FUSOX</name>